<organism evidence="2 3">
    <name type="scientific">Dendrobium nobile</name>
    <name type="common">Orchid</name>
    <dbReference type="NCBI Taxonomy" id="94219"/>
    <lineage>
        <taxon>Eukaryota</taxon>
        <taxon>Viridiplantae</taxon>
        <taxon>Streptophyta</taxon>
        <taxon>Embryophyta</taxon>
        <taxon>Tracheophyta</taxon>
        <taxon>Spermatophyta</taxon>
        <taxon>Magnoliopsida</taxon>
        <taxon>Liliopsida</taxon>
        <taxon>Asparagales</taxon>
        <taxon>Orchidaceae</taxon>
        <taxon>Epidendroideae</taxon>
        <taxon>Malaxideae</taxon>
        <taxon>Dendrobiinae</taxon>
        <taxon>Dendrobium</taxon>
    </lineage>
</organism>
<accession>A0A8T3BHV9</accession>
<keyword evidence="1" id="KW-1133">Transmembrane helix</keyword>
<feature type="transmembrane region" description="Helical" evidence="1">
    <location>
        <begin position="21"/>
        <end position="43"/>
    </location>
</feature>
<reference evidence="2" key="1">
    <citation type="journal article" date="2022" name="Front. Genet.">
        <title>Chromosome-Scale Assembly of the Dendrobium nobile Genome Provides Insights Into the Molecular Mechanism of the Biosynthesis of the Medicinal Active Ingredient of Dendrobium.</title>
        <authorList>
            <person name="Xu Q."/>
            <person name="Niu S.-C."/>
            <person name="Li K.-L."/>
            <person name="Zheng P.-J."/>
            <person name="Zhang X.-J."/>
            <person name="Jia Y."/>
            <person name="Liu Y."/>
            <person name="Niu Y.-X."/>
            <person name="Yu L.-H."/>
            <person name="Chen D.-F."/>
            <person name="Zhang G.-Q."/>
        </authorList>
    </citation>
    <scope>NUCLEOTIDE SEQUENCE</scope>
    <source>
        <tissue evidence="2">Leaf</tissue>
    </source>
</reference>
<dbReference type="EMBL" id="JAGYWB010000009">
    <property type="protein sequence ID" value="KAI0510688.1"/>
    <property type="molecule type" value="Genomic_DNA"/>
</dbReference>
<keyword evidence="1" id="KW-0472">Membrane</keyword>
<evidence type="ECO:0000313" key="3">
    <source>
        <dbReference type="Proteomes" id="UP000829196"/>
    </source>
</evidence>
<evidence type="ECO:0000256" key="1">
    <source>
        <dbReference type="SAM" id="Phobius"/>
    </source>
</evidence>
<gene>
    <name evidence="2" type="ORF">KFK09_011297</name>
</gene>
<evidence type="ECO:0000313" key="2">
    <source>
        <dbReference type="EMBL" id="KAI0510688.1"/>
    </source>
</evidence>
<keyword evidence="3" id="KW-1185">Reference proteome</keyword>
<dbReference type="Proteomes" id="UP000829196">
    <property type="component" value="Unassembled WGS sequence"/>
</dbReference>
<comment type="caution">
    <text evidence="2">The sequence shown here is derived from an EMBL/GenBank/DDBJ whole genome shotgun (WGS) entry which is preliminary data.</text>
</comment>
<sequence>MFCFTLEIGKRSIFSIAAATLLYWAFRYFFAVLLSSAVIILQMDFNSKVYDNNCLWLL</sequence>
<protein>
    <submittedName>
        <fullName evidence="2">Uncharacterized protein</fullName>
    </submittedName>
</protein>
<proteinExistence type="predicted"/>
<name>A0A8T3BHV9_DENNO</name>
<dbReference type="AlphaFoldDB" id="A0A8T3BHV9"/>
<keyword evidence="1" id="KW-0812">Transmembrane</keyword>